<reference evidence="2 3" key="1">
    <citation type="submission" date="2020-08" db="EMBL/GenBank/DDBJ databases">
        <title>Genomic Encyclopedia of Type Strains, Phase IV (KMG-IV): sequencing the most valuable type-strain genomes for metagenomic binning, comparative biology and taxonomic classification.</title>
        <authorList>
            <person name="Goeker M."/>
        </authorList>
    </citation>
    <scope>NUCLEOTIDE SEQUENCE [LARGE SCALE GENOMIC DNA]</scope>
    <source>
        <strain evidence="2 3">DSM 17455</strain>
    </source>
</reference>
<sequence>MKWVTRERPVIDRIACPWLIARFIDKDPEFLFVPPDKVMTVAQETGATPYDVPGVEYTHFGEGCSFDAFVDKHDLAKDSAIATIAAIVRGADTDRHDLTPQSAGLLAISMGLRDVTPDDHEVLKHGFVIYDALYAWASGRKAETHNWPPKAKA</sequence>
<dbReference type="RefSeq" id="WP_182573930.1">
    <property type="nucleotide sequence ID" value="NZ_JACJHY010000007.1"/>
</dbReference>
<name>A0ABR6C4D3_9HYPH</name>
<keyword evidence="3" id="KW-1185">Reference proteome</keyword>
<dbReference type="InterPro" id="IPR018634">
    <property type="entry name" value="ChrB_C"/>
</dbReference>
<evidence type="ECO:0000313" key="2">
    <source>
        <dbReference type="EMBL" id="MBA9019864.1"/>
    </source>
</evidence>
<dbReference type="Pfam" id="PF09828">
    <property type="entry name" value="ChrB_C"/>
    <property type="match status" value="1"/>
</dbReference>
<dbReference type="Proteomes" id="UP000587524">
    <property type="component" value="Unassembled WGS sequence"/>
</dbReference>
<gene>
    <name evidence="2" type="ORF">HNQ97_001859</name>
</gene>
<evidence type="ECO:0000313" key="3">
    <source>
        <dbReference type="Proteomes" id="UP000587524"/>
    </source>
</evidence>
<evidence type="ECO:0000259" key="1">
    <source>
        <dbReference type="Pfam" id="PF09828"/>
    </source>
</evidence>
<comment type="caution">
    <text evidence="2">The sequence shown here is derived from an EMBL/GenBank/DDBJ whole genome shotgun (WGS) entry which is preliminary data.</text>
</comment>
<feature type="domain" description="ChrB C-terminal" evidence="1">
    <location>
        <begin position="3"/>
        <end position="136"/>
    </location>
</feature>
<proteinExistence type="predicted"/>
<organism evidence="2 3">
    <name type="scientific">Aminobacter ciceronei</name>
    <dbReference type="NCBI Taxonomy" id="150723"/>
    <lineage>
        <taxon>Bacteria</taxon>
        <taxon>Pseudomonadati</taxon>
        <taxon>Pseudomonadota</taxon>
        <taxon>Alphaproteobacteria</taxon>
        <taxon>Hyphomicrobiales</taxon>
        <taxon>Phyllobacteriaceae</taxon>
        <taxon>Aminobacter</taxon>
    </lineage>
</organism>
<accession>A0ABR6C4D3</accession>
<dbReference type="EMBL" id="JACJHZ010000007">
    <property type="protein sequence ID" value="MBA9019864.1"/>
    <property type="molecule type" value="Genomic_DNA"/>
</dbReference>
<protein>
    <recommendedName>
        <fullName evidence="1">ChrB C-terminal domain-containing protein</fullName>
    </recommendedName>
</protein>